<dbReference type="Pfam" id="PF01476">
    <property type="entry name" value="LysM"/>
    <property type="match status" value="2"/>
</dbReference>
<sequence>MPRLPHGRVITDQEINRAAGDLAEFSARSPARFALTPPVDAHSFDFLFPGLQEDEANLLPATANMPQLLKRLGATMVDPDRPGEDSPIPAAYTYFGQFVDHDITLEVGSAAIGDLLDPAMTPLPPEQIRGTLRNLRTGSLDLDSVYGAPAPRDPADPAKLLVGRVSPTGSTEPPLARPPGKGDDNDLPREPAGGDIEHDRAALTGDPRNDENTIIAQLHVAFLKAHNALVTRGFSGTEAQRILRQHYQHIVVHDFLKRIAQPEIVDDVVTRGNRWFDPLATPLRMPLEFAAAGYRFGHTMVRAAYNFNVNFHLRPGGVPATLELLFTFTALSGQLGDFATLPENWIIEWENIIGDDPAVGKARRIDTRVATTGNRALFNLRTVTGVTETPADAARLPVRNLLRGYRLRVPTGQAVAQLLDLPVLGKDELLAAAGGPEQVAALQAGGFESRTPLWFYILAEANHFHRGARLGPVGSTLVAEVLVGLVRRSADSILRLPAWRPFLPAAKRDTFELADLLRLAGVLTGGQPPRTYTVRRGDTLTGIARSQLGNASRWPEIYLLNRSVIRNPNQIFAGQVLALPPAQPTGPIPRLYTVRRGDTLTGIARAQLGDGDRWPEIFARNRDVIANPDRIVAGQILVLPN</sequence>
<dbReference type="GO" id="GO:0004601">
    <property type="term" value="F:peroxidase activity"/>
    <property type="evidence" value="ECO:0007669"/>
    <property type="project" value="InterPro"/>
</dbReference>
<dbReference type="PANTHER" id="PTHR34700">
    <property type="entry name" value="POTASSIUM BINDING PROTEIN KBP"/>
    <property type="match status" value="1"/>
</dbReference>
<accession>A0A561VL07</accession>
<dbReference type="InterPro" id="IPR010255">
    <property type="entry name" value="Haem_peroxidase_sf"/>
</dbReference>
<reference evidence="3 4" key="1">
    <citation type="submission" date="2019-06" db="EMBL/GenBank/DDBJ databases">
        <title>Sequencing the genomes of 1000 actinobacteria strains.</title>
        <authorList>
            <person name="Klenk H.-P."/>
        </authorList>
    </citation>
    <scope>NUCLEOTIDE SEQUENCE [LARGE SCALE GENOMIC DNA]</scope>
    <source>
        <strain evidence="3 4">DSM 43866</strain>
    </source>
</reference>
<feature type="domain" description="LysM" evidence="2">
    <location>
        <begin position="590"/>
        <end position="639"/>
    </location>
</feature>
<comment type="caution">
    <text evidence="3">The sequence shown here is derived from an EMBL/GenBank/DDBJ whole genome shotgun (WGS) entry which is preliminary data.</text>
</comment>
<evidence type="ECO:0000313" key="3">
    <source>
        <dbReference type="EMBL" id="TWG12302.1"/>
    </source>
</evidence>
<dbReference type="SUPFAM" id="SSF54106">
    <property type="entry name" value="LysM domain"/>
    <property type="match status" value="2"/>
</dbReference>
<organism evidence="3 4">
    <name type="scientific">Actinoplanes teichomyceticus</name>
    <dbReference type="NCBI Taxonomy" id="1867"/>
    <lineage>
        <taxon>Bacteria</taxon>
        <taxon>Bacillati</taxon>
        <taxon>Actinomycetota</taxon>
        <taxon>Actinomycetes</taxon>
        <taxon>Micromonosporales</taxon>
        <taxon>Micromonosporaceae</taxon>
        <taxon>Actinoplanes</taxon>
    </lineage>
</organism>
<dbReference type="SUPFAM" id="SSF48113">
    <property type="entry name" value="Heme-dependent peroxidases"/>
    <property type="match status" value="1"/>
</dbReference>
<keyword evidence="4" id="KW-1185">Reference proteome</keyword>
<evidence type="ECO:0000259" key="2">
    <source>
        <dbReference type="PROSITE" id="PS51782"/>
    </source>
</evidence>
<feature type="compositionally biased region" description="Basic and acidic residues" evidence="1">
    <location>
        <begin position="195"/>
        <end position="208"/>
    </location>
</feature>
<dbReference type="Pfam" id="PF03098">
    <property type="entry name" value="An_peroxidase"/>
    <property type="match status" value="1"/>
</dbReference>
<dbReference type="GO" id="GO:0006979">
    <property type="term" value="P:response to oxidative stress"/>
    <property type="evidence" value="ECO:0007669"/>
    <property type="project" value="InterPro"/>
</dbReference>
<dbReference type="InterPro" id="IPR036779">
    <property type="entry name" value="LysM_dom_sf"/>
</dbReference>
<dbReference type="InterPro" id="IPR037120">
    <property type="entry name" value="Haem_peroxidase_sf_animal"/>
</dbReference>
<dbReference type="SMART" id="SM00257">
    <property type="entry name" value="LysM"/>
    <property type="match status" value="2"/>
</dbReference>
<dbReference type="CDD" id="cd00118">
    <property type="entry name" value="LysM"/>
    <property type="match status" value="2"/>
</dbReference>
<dbReference type="InterPro" id="IPR052196">
    <property type="entry name" value="Bact_Kbp"/>
</dbReference>
<feature type="domain" description="LysM" evidence="2">
    <location>
        <begin position="530"/>
        <end position="579"/>
    </location>
</feature>
<dbReference type="GO" id="GO:0020037">
    <property type="term" value="F:heme binding"/>
    <property type="evidence" value="ECO:0007669"/>
    <property type="project" value="InterPro"/>
</dbReference>
<dbReference type="AlphaFoldDB" id="A0A561VL07"/>
<protein>
    <submittedName>
        <fullName evidence="3">LysM domain-containing protein</fullName>
    </submittedName>
</protein>
<evidence type="ECO:0000256" key="1">
    <source>
        <dbReference type="SAM" id="MobiDB-lite"/>
    </source>
</evidence>
<evidence type="ECO:0000313" key="4">
    <source>
        <dbReference type="Proteomes" id="UP000320239"/>
    </source>
</evidence>
<dbReference type="InterPro" id="IPR019791">
    <property type="entry name" value="Haem_peroxidase_animal"/>
</dbReference>
<proteinExistence type="predicted"/>
<feature type="compositionally biased region" description="Basic and acidic residues" evidence="1">
    <location>
        <begin position="180"/>
        <end position="189"/>
    </location>
</feature>
<dbReference type="PROSITE" id="PS51782">
    <property type="entry name" value="LYSM"/>
    <property type="match status" value="2"/>
</dbReference>
<dbReference type="Gene3D" id="3.10.350.10">
    <property type="entry name" value="LysM domain"/>
    <property type="match status" value="2"/>
</dbReference>
<name>A0A561VL07_ACTTI</name>
<dbReference type="EMBL" id="VIWY01000005">
    <property type="protein sequence ID" value="TWG12302.1"/>
    <property type="molecule type" value="Genomic_DNA"/>
</dbReference>
<dbReference type="CDD" id="cd09819">
    <property type="entry name" value="An_peroxidase_bacterial_1"/>
    <property type="match status" value="1"/>
</dbReference>
<gene>
    <name evidence="3" type="ORF">FHX34_105169</name>
</gene>
<feature type="region of interest" description="Disordered" evidence="1">
    <location>
        <begin position="144"/>
        <end position="208"/>
    </location>
</feature>
<dbReference type="Gene3D" id="1.10.640.10">
    <property type="entry name" value="Haem peroxidase domain superfamily, animal type"/>
    <property type="match status" value="1"/>
</dbReference>
<dbReference type="RefSeq" id="WP_164466030.1">
    <property type="nucleotide sequence ID" value="NZ_BOMX01000100.1"/>
</dbReference>
<dbReference type="Proteomes" id="UP000320239">
    <property type="component" value="Unassembled WGS sequence"/>
</dbReference>
<dbReference type="PANTHER" id="PTHR34700:SF4">
    <property type="entry name" value="PHAGE-LIKE ELEMENT PBSX PROTEIN XKDP"/>
    <property type="match status" value="1"/>
</dbReference>
<dbReference type="InterPro" id="IPR018392">
    <property type="entry name" value="LysM"/>
</dbReference>